<sequence length="36" mass="4075">MLEQGHINYICQKLEGRMLWAGIAMTSDFSGKENTT</sequence>
<evidence type="ECO:0000313" key="1">
    <source>
        <dbReference type="EMBL" id="JAD25849.1"/>
    </source>
</evidence>
<organism evidence="1">
    <name type="scientific">Arundo donax</name>
    <name type="common">Giant reed</name>
    <name type="synonym">Donax arundinaceus</name>
    <dbReference type="NCBI Taxonomy" id="35708"/>
    <lineage>
        <taxon>Eukaryota</taxon>
        <taxon>Viridiplantae</taxon>
        <taxon>Streptophyta</taxon>
        <taxon>Embryophyta</taxon>
        <taxon>Tracheophyta</taxon>
        <taxon>Spermatophyta</taxon>
        <taxon>Magnoliopsida</taxon>
        <taxon>Liliopsida</taxon>
        <taxon>Poales</taxon>
        <taxon>Poaceae</taxon>
        <taxon>PACMAD clade</taxon>
        <taxon>Arundinoideae</taxon>
        <taxon>Arundineae</taxon>
        <taxon>Arundo</taxon>
    </lineage>
</organism>
<reference evidence="1" key="1">
    <citation type="submission" date="2014-09" db="EMBL/GenBank/DDBJ databases">
        <authorList>
            <person name="Magalhaes I.L.F."/>
            <person name="Oliveira U."/>
            <person name="Santos F.R."/>
            <person name="Vidigal T.H.D.A."/>
            <person name="Brescovit A.D."/>
            <person name="Santos A.J."/>
        </authorList>
    </citation>
    <scope>NUCLEOTIDE SEQUENCE</scope>
    <source>
        <tissue evidence="1">Shoot tissue taken approximately 20 cm above the soil surface</tissue>
    </source>
</reference>
<name>A0A0A8YHA7_ARUDO</name>
<reference evidence="1" key="2">
    <citation type="journal article" date="2015" name="Data Brief">
        <title>Shoot transcriptome of the giant reed, Arundo donax.</title>
        <authorList>
            <person name="Barrero R.A."/>
            <person name="Guerrero F.D."/>
            <person name="Moolhuijzen P."/>
            <person name="Goolsby J.A."/>
            <person name="Tidwell J."/>
            <person name="Bellgard S.E."/>
            <person name="Bellgard M.I."/>
        </authorList>
    </citation>
    <scope>NUCLEOTIDE SEQUENCE</scope>
    <source>
        <tissue evidence="1">Shoot tissue taken approximately 20 cm above the soil surface</tissue>
    </source>
</reference>
<protein>
    <submittedName>
        <fullName evidence="1">Uncharacterized protein</fullName>
    </submittedName>
</protein>
<dbReference type="AlphaFoldDB" id="A0A0A8YHA7"/>
<proteinExistence type="predicted"/>
<dbReference type="EMBL" id="GBRH01272046">
    <property type="protein sequence ID" value="JAD25849.1"/>
    <property type="molecule type" value="Transcribed_RNA"/>
</dbReference>
<accession>A0A0A8YHA7</accession>